<sequence length="167" mass="18465">MSGPGTPVNVITNSFLIKSLPTRTYYQYDVFAPADPKPQKRQRLIHALQTTVYPHVFNPRAVYDGNRLLYSSKVIDTGVYRVHGSNQNAAKDAQGWYDITISRTAGQPIVPANVNKLMLKGEATVETTTATNLLQLLLTQNKNQDSPNTGRAYYIPDGKQQLRGDGG</sequence>
<comment type="caution">
    <text evidence="3">The sequence shown here is derived from an EMBL/GenBank/DDBJ whole genome shotgun (WGS) entry which is preliminary data.</text>
</comment>
<dbReference type="AlphaFoldDB" id="A0A8H6XDR7"/>
<dbReference type="EMBL" id="JACAZI010000021">
    <property type="protein sequence ID" value="KAF7338671.1"/>
    <property type="molecule type" value="Genomic_DNA"/>
</dbReference>
<evidence type="ECO:0000256" key="1">
    <source>
        <dbReference type="SAM" id="MobiDB-lite"/>
    </source>
</evidence>
<dbReference type="InterPro" id="IPR032474">
    <property type="entry name" value="Argonaute_N"/>
</dbReference>
<feature type="region of interest" description="Disordered" evidence="1">
    <location>
        <begin position="145"/>
        <end position="167"/>
    </location>
</feature>
<evidence type="ECO:0000313" key="3">
    <source>
        <dbReference type="EMBL" id="KAF7338671.1"/>
    </source>
</evidence>
<gene>
    <name evidence="3" type="ORF">MVEN_02093700</name>
</gene>
<dbReference type="OrthoDB" id="10252740at2759"/>
<proteinExistence type="predicted"/>
<evidence type="ECO:0000313" key="4">
    <source>
        <dbReference type="Proteomes" id="UP000620124"/>
    </source>
</evidence>
<organism evidence="3 4">
    <name type="scientific">Mycena venus</name>
    <dbReference type="NCBI Taxonomy" id="2733690"/>
    <lineage>
        <taxon>Eukaryota</taxon>
        <taxon>Fungi</taxon>
        <taxon>Dikarya</taxon>
        <taxon>Basidiomycota</taxon>
        <taxon>Agaricomycotina</taxon>
        <taxon>Agaricomycetes</taxon>
        <taxon>Agaricomycetidae</taxon>
        <taxon>Agaricales</taxon>
        <taxon>Marasmiineae</taxon>
        <taxon>Mycenaceae</taxon>
        <taxon>Mycena</taxon>
    </lineage>
</organism>
<accession>A0A8H6XDR7</accession>
<protein>
    <submittedName>
        <fullName evidence="3">Protein argonaute-3</fullName>
    </submittedName>
</protein>
<dbReference type="Pfam" id="PF16486">
    <property type="entry name" value="ArgoN"/>
    <property type="match status" value="1"/>
</dbReference>
<keyword evidence="4" id="KW-1185">Reference proteome</keyword>
<feature type="domain" description="Protein argonaute N-terminal" evidence="2">
    <location>
        <begin position="6"/>
        <end position="136"/>
    </location>
</feature>
<reference evidence="3" key="1">
    <citation type="submission" date="2020-05" db="EMBL/GenBank/DDBJ databases">
        <title>Mycena genomes resolve the evolution of fungal bioluminescence.</title>
        <authorList>
            <person name="Tsai I.J."/>
        </authorList>
    </citation>
    <scope>NUCLEOTIDE SEQUENCE</scope>
    <source>
        <strain evidence="3">CCC161011</strain>
    </source>
</reference>
<name>A0A8H6XDR7_9AGAR</name>
<evidence type="ECO:0000259" key="2">
    <source>
        <dbReference type="Pfam" id="PF16486"/>
    </source>
</evidence>
<dbReference type="Proteomes" id="UP000620124">
    <property type="component" value="Unassembled WGS sequence"/>
</dbReference>